<keyword evidence="5 6" id="KW-0472">Membrane</keyword>
<dbReference type="PANTHER" id="PTHR32044:SF80">
    <property type="entry name" value="XYLOGLUCAN GLYCOSYLTRANSFERASE 2-RELATED"/>
    <property type="match status" value="1"/>
</dbReference>
<dbReference type="InterPro" id="IPR029044">
    <property type="entry name" value="Nucleotide-diphossugar_trans"/>
</dbReference>
<organism evidence="7 8">
    <name type="scientific">Reyranella soli</name>
    <dbReference type="NCBI Taxonomy" id="1230389"/>
    <lineage>
        <taxon>Bacteria</taxon>
        <taxon>Pseudomonadati</taxon>
        <taxon>Pseudomonadota</taxon>
        <taxon>Alphaproteobacteria</taxon>
        <taxon>Hyphomicrobiales</taxon>
        <taxon>Reyranellaceae</taxon>
        <taxon>Reyranella</taxon>
    </lineage>
</organism>
<sequence length="432" mass="47847">MAAIATLALALAVVFAVCCVLLAAFVGSLLYMVILHHRLKERGLRREEALLATPLPPDADLPHVVVQIPSFNEGGVLRRGIEAAAALDWPRDRLHIQVLDDSTDETAELARTVVAELKAKGFDIVALQRTDRSGFKGGALHEAMQQTPHDYFAIFDVDYVPSPDFLRVCMRPFFANPNWAFVQARFDFLNPHENALTEMQMVTLDAHLGIEQATRCWAGHPLPFNGTCGIWQRAAIEAGGGWKGDTVTEDLDLTYRGWVKGWRALFLTSVPVPGELPADTKTWLRQQQRWQDGFRHVGLRMFPEILRSRDITPSSKAAALLHLCMSLNQPVLLVGVVAGLLAGLLAPSLALLLLTLFFVTLAWVLFCATTFLRAGHNFIRGGEMSPARFTLVLLRFVGGQVAMLVRSLGVHINKRLNRPKPIVFDRTPKRGA</sequence>
<dbReference type="Proteomes" id="UP000321058">
    <property type="component" value="Unassembled WGS sequence"/>
</dbReference>
<reference evidence="7 8" key="1">
    <citation type="submission" date="2019-07" db="EMBL/GenBank/DDBJ databases">
        <title>Whole genome shotgun sequence of Reyranella soli NBRC 108950.</title>
        <authorList>
            <person name="Hosoyama A."/>
            <person name="Uohara A."/>
            <person name="Ohji S."/>
            <person name="Ichikawa N."/>
        </authorList>
    </citation>
    <scope>NUCLEOTIDE SEQUENCE [LARGE SCALE GENOMIC DNA]</scope>
    <source>
        <strain evidence="7 8">NBRC 108950</strain>
    </source>
</reference>
<dbReference type="Pfam" id="PF13641">
    <property type="entry name" value="Glyco_tranf_2_3"/>
    <property type="match status" value="1"/>
</dbReference>
<keyword evidence="4 6" id="KW-1133">Transmembrane helix</keyword>
<evidence type="ECO:0000256" key="1">
    <source>
        <dbReference type="ARBA" id="ARBA00004308"/>
    </source>
</evidence>
<accession>A0A512NBJ3</accession>
<dbReference type="Gene3D" id="3.90.550.10">
    <property type="entry name" value="Spore Coat Polysaccharide Biosynthesis Protein SpsA, Chain A"/>
    <property type="match status" value="1"/>
</dbReference>
<keyword evidence="8" id="KW-1185">Reference proteome</keyword>
<keyword evidence="2" id="KW-0808">Transferase</keyword>
<feature type="transmembrane region" description="Helical" evidence="6">
    <location>
        <begin position="392"/>
        <end position="412"/>
    </location>
</feature>
<evidence type="ECO:0000256" key="6">
    <source>
        <dbReference type="SAM" id="Phobius"/>
    </source>
</evidence>
<feature type="transmembrane region" description="Helical" evidence="6">
    <location>
        <begin position="317"/>
        <end position="343"/>
    </location>
</feature>
<evidence type="ECO:0000256" key="5">
    <source>
        <dbReference type="ARBA" id="ARBA00023136"/>
    </source>
</evidence>
<dbReference type="GO" id="GO:0012505">
    <property type="term" value="C:endomembrane system"/>
    <property type="evidence" value="ECO:0007669"/>
    <property type="project" value="UniProtKB-SubCell"/>
</dbReference>
<dbReference type="AlphaFoldDB" id="A0A512NBJ3"/>
<keyword evidence="3 6" id="KW-0812">Transmembrane</keyword>
<dbReference type="SUPFAM" id="SSF53448">
    <property type="entry name" value="Nucleotide-diphospho-sugar transferases"/>
    <property type="match status" value="1"/>
</dbReference>
<evidence type="ECO:0000256" key="2">
    <source>
        <dbReference type="ARBA" id="ARBA00022679"/>
    </source>
</evidence>
<dbReference type="OrthoDB" id="9806824at2"/>
<evidence type="ECO:0000313" key="7">
    <source>
        <dbReference type="EMBL" id="GEP56305.1"/>
    </source>
</evidence>
<feature type="transmembrane region" description="Helical" evidence="6">
    <location>
        <begin position="6"/>
        <end position="35"/>
    </location>
</feature>
<dbReference type="PANTHER" id="PTHR32044">
    <property type="entry name" value="GLUCOMANNAN 4-BETA-MANNOSYLTRANSFERASE 9"/>
    <property type="match status" value="1"/>
</dbReference>
<protein>
    <submittedName>
        <fullName evidence="7">Uncharacterized protein</fullName>
    </submittedName>
</protein>
<evidence type="ECO:0000256" key="3">
    <source>
        <dbReference type="ARBA" id="ARBA00022692"/>
    </source>
</evidence>
<dbReference type="EMBL" id="BKAJ01000061">
    <property type="protein sequence ID" value="GEP56305.1"/>
    <property type="molecule type" value="Genomic_DNA"/>
</dbReference>
<evidence type="ECO:0000313" key="8">
    <source>
        <dbReference type="Proteomes" id="UP000321058"/>
    </source>
</evidence>
<feature type="transmembrane region" description="Helical" evidence="6">
    <location>
        <begin position="349"/>
        <end position="372"/>
    </location>
</feature>
<evidence type="ECO:0000256" key="4">
    <source>
        <dbReference type="ARBA" id="ARBA00022989"/>
    </source>
</evidence>
<dbReference type="RefSeq" id="WP_147150373.1">
    <property type="nucleotide sequence ID" value="NZ_BKAJ01000061.1"/>
</dbReference>
<dbReference type="GO" id="GO:0016757">
    <property type="term" value="F:glycosyltransferase activity"/>
    <property type="evidence" value="ECO:0007669"/>
    <property type="project" value="TreeGrafter"/>
</dbReference>
<proteinExistence type="predicted"/>
<name>A0A512NBJ3_9HYPH</name>
<comment type="subcellular location">
    <subcellularLocation>
        <location evidence="1">Endomembrane system</location>
    </subcellularLocation>
</comment>
<comment type="caution">
    <text evidence="7">The sequence shown here is derived from an EMBL/GenBank/DDBJ whole genome shotgun (WGS) entry which is preliminary data.</text>
</comment>
<gene>
    <name evidence="7" type="ORF">RSO01_34710</name>
</gene>